<evidence type="ECO:0000313" key="1">
    <source>
        <dbReference type="EMBL" id="SVD25548.1"/>
    </source>
</evidence>
<evidence type="ECO:0008006" key="2">
    <source>
        <dbReference type="Google" id="ProtNLM"/>
    </source>
</evidence>
<dbReference type="EMBL" id="UINC01139164">
    <property type="protein sequence ID" value="SVD25548.1"/>
    <property type="molecule type" value="Genomic_DNA"/>
</dbReference>
<organism evidence="1">
    <name type="scientific">marine metagenome</name>
    <dbReference type="NCBI Taxonomy" id="408172"/>
    <lineage>
        <taxon>unclassified sequences</taxon>
        <taxon>metagenomes</taxon>
        <taxon>ecological metagenomes</taxon>
    </lineage>
</organism>
<sequence>IKNLRYQLGLAWTNDIPEYHALYNSGQNGLWDFEEPFTDNNDNGVWDDGEPYTDYYSIVNERLENKFQNAFTIPALFNYKFSDRWSTDLKYEFQRLKKGTSYRNTLLSDEVFFDLDGDGVWDAAEQFTDLDGDGVWDAAEQNWYDWWLNGWIPDDQLSNYDTNGNGVYDLGEDFTDSDGDGIWDAAEEFIDLDGDGIWDDGEEFDDLNNDGIWTGKGVYIDSSRSNFYVLNKKDDHKKTKDFQYNHMITIGVGRSPYWSVSLTIESSSTYEYGPQLASITNPLEKFMGNFMDIDNKWIA</sequence>
<feature type="non-terminal residue" evidence="1">
    <location>
        <position position="1"/>
    </location>
</feature>
<name>A0A382TVT2_9ZZZZ</name>
<feature type="non-terminal residue" evidence="1">
    <location>
        <position position="299"/>
    </location>
</feature>
<dbReference type="SUPFAM" id="SSF103647">
    <property type="entry name" value="TSP type-3 repeat"/>
    <property type="match status" value="1"/>
</dbReference>
<proteinExistence type="predicted"/>
<dbReference type="InterPro" id="IPR028974">
    <property type="entry name" value="TSP_type-3_rpt"/>
</dbReference>
<accession>A0A382TVT2</accession>
<gene>
    <name evidence="1" type="ORF">METZ01_LOCUS378402</name>
</gene>
<reference evidence="1" key="1">
    <citation type="submission" date="2018-05" db="EMBL/GenBank/DDBJ databases">
        <authorList>
            <person name="Lanie J.A."/>
            <person name="Ng W.-L."/>
            <person name="Kazmierczak K.M."/>
            <person name="Andrzejewski T.M."/>
            <person name="Davidsen T.M."/>
            <person name="Wayne K.J."/>
            <person name="Tettelin H."/>
            <person name="Glass J.I."/>
            <person name="Rusch D."/>
            <person name="Podicherti R."/>
            <person name="Tsui H.-C.T."/>
            <person name="Winkler M.E."/>
        </authorList>
    </citation>
    <scope>NUCLEOTIDE SEQUENCE</scope>
</reference>
<dbReference type="GO" id="GO:0005509">
    <property type="term" value="F:calcium ion binding"/>
    <property type="evidence" value="ECO:0007669"/>
    <property type="project" value="InterPro"/>
</dbReference>
<dbReference type="AlphaFoldDB" id="A0A382TVT2"/>
<protein>
    <recommendedName>
        <fullName evidence="2">TonB-dependent receptor-like beta-barrel domain-containing protein</fullName>
    </recommendedName>
</protein>